<dbReference type="GO" id="GO:0008379">
    <property type="term" value="F:thioredoxin peroxidase activity"/>
    <property type="evidence" value="ECO:0007669"/>
    <property type="project" value="EnsemblFungi"/>
</dbReference>
<evidence type="ECO:0000259" key="14">
    <source>
        <dbReference type="PROSITE" id="PS51352"/>
    </source>
</evidence>
<dbReference type="STRING" id="1064592.G0VGE5"/>
<dbReference type="GeneID" id="96904214"/>
<comment type="subunit">
    <text evidence="2">Monomer.</text>
</comment>
<evidence type="ECO:0000256" key="3">
    <source>
        <dbReference type="ARBA" id="ARBA00013017"/>
    </source>
</evidence>
<dbReference type="GO" id="GO:0034599">
    <property type="term" value="P:cellular response to oxidative stress"/>
    <property type="evidence" value="ECO:0007669"/>
    <property type="project" value="EnsemblFungi"/>
</dbReference>
<dbReference type="InterPro" id="IPR036249">
    <property type="entry name" value="Thioredoxin-like_sf"/>
</dbReference>
<dbReference type="GO" id="GO:0045454">
    <property type="term" value="P:cell redox homeostasis"/>
    <property type="evidence" value="ECO:0007669"/>
    <property type="project" value="EnsemblFungi"/>
</dbReference>
<dbReference type="InParanoid" id="G0VGE5"/>
<dbReference type="Proteomes" id="UP000001640">
    <property type="component" value="Chromosome 6"/>
</dbReference>
<evidence type="ECO:0000256" key="4">
    <source>
        <dbReference type="ARBA" id="ARBA00022559"/>
    </source>
</evidence>
<feature type="domain" description="Thioredoxin" evidence="14">
    <location>
        <begin position="83"/>
        <end position="230"/>
    </location>
</feature>
<dbReference type="eggNOG" id="KOG0855">
    <property type="taxonomic scope" value="Eukaryota"/>
</dbReference>
<dbReference type="HOGENOM" id="CLU_042529_2_1_1"/>
<dbReference type="PANTHER" id="PTHR42801:SF23">
    <property type="entry name" value="PEROXIREDOXIN DOT5"/>
    <property type="match status" value="1"/>
</dbReference>
<dbReference type="KEGG" id="ncs:NCAS_0F00810"/>
<gene>
    <name evidence="15" type="primary">NCAS0F00810</name>
    <name evidence="15" type="ordered locus">NCAS_0F00810</name>
</gene>
<proteinExistence type="inferred from homology"/>
<sequence>MVELRRSGRISTLKKTHFLTEEDSEEVKPAIKKQRVSKTKKIVIKKSNGKMKPKLDGKEEIVKSVKELDSTAVKNTDSIYKELQIGDDIPDIILPDEEGVSVSLKKVVEENKIVVFFAFPKANTPGCTRQACGFRDNYKELKEHAAVYGISADPVTAQKKFKTKQNLPYSLLSDSKRDFIGLLGAKKTPQSGVIRSYFIFVDGKLKVKRVKISPELSVEEARKEVSAFASN</sequence>
<keyword evidence="7" id="KW-1015">Disulfide bond</keyword>
<evidence type="ECO:0000256" key="12">
    <source>
        <dbReference type="ARBA" id="ARBA00049091"/>
    </source>
</evidence>
<keyword evidence="5" id="KW-0049">Antioxidant</keyword>
<keyword evidence="4" id="KW-0575">Peroxidase</keyword>
<keyword evidence="16" id="KW-1185">Reference proteome</keyword>
<evidence type="ECO:0000313" key="15">
    <source>
        <dbReference type="EMBL" id="CCC70565.1"/>
    </source>
</evidence>
<dbReference type="FunCoup" id="G0VGE5">
    <property type="interactions" value="50"/>
</dbReference>
<evidence type="ECO:0000256" key="1">
    <source>
        <dbReference type="ARBA" id="ARBA00004123"/>
    </source>
</evidence>
<comment type="catalytic activity">
    <reaction evidence="12">
        <text>a hydroperoxide + [thioredoxin]-dithiol = an alcohol + [thioredoxin]-disulfide + H2O</text>
        <dbReference type="Rhea" id="RHEA:62620"/>
        <dbReference type="Rhea" id="RHEA-COMP:10698"/>
        <dbReference type="Rhea" id="RHEA-COMP:10700"/>
        <dbReference type="ChEBI" id="CHEBI:15377"/>
        <dbReference type="ChEBI" id="CHEBI:29950"/>
        <dbReference type="ChEBI" id="CHEBI:30879"/>
        <dbReference type="ChEBI" id="CHEBI:35924"/>
        <dbReference type="ChEBI" id="CHEBI:50058"/>
        <dbReference type="EC" id="1.11.1.24"/>
    </reaction>
</comment>
<organism evidence="15 16">
    <name type="scientific">Naumovozyma castellii</name>
    <name type="common">Yeast</name>
    <name type="synonym">Saccharomyces castellii</name>
    <dbReference type="NCBI Taxonomy" id="27288"/>
    <lineage>
        <taxon>Eukaryota</taxon>
        <taxon>Fungi</taxon>
        <taxon>Dikarya</taxon>
        <taxon>Ascomycota</taxon>
        <taxon>Saccharomycotina</taxon>
        <taxon>Saccharomycetes</taxon>
        <taxon>Saccharomycetales</taxon>
        <taxon>Saccharomycetaceae</taxon>
        <taxon>Naumovozyma</taxon>
    </lineage>
</organism>
<dbReference type="SUPFAM" id="SSF52833">
    <property type="entry name" value="Thioredoxin-like"/>
    <property type="match status" value="1"/>
</dbReference>
<keyword evidence="8" id="KW-0539">Nucleus</keyword>
<reference key="2">
    <citation type="submission" date="2011-08" db="EMBL/GenBank/DDBJ databases">
        <title>Genome sequence of Naumovozyma castellii.</title>
        <authorList>
            <person name="Gordon J.L."/>
            <person name="Armisen D."/>
            <person name="Proux-Wera E."/>
            <person name="OhEigeartaigh S.S."/>
            <person name="Byrne K.P."/>
            <person name="Wolfe K.H."/>
        </authorList>
    </citation>
    <scope>NUCLEOTIDE SEQUENCE</scope>
    <source>
        <strain>Type strain:CBS 4309</strain>
    </source>
</reference>
<dbReference type="OMA" id="CGFRDNF"/>
<dbReference type="EMBL" id="HE576757">
    <property type="protein sequence ID" value="CCC70565.1"/>
    <property type="molecule type" value="Genomic_DNA"/>
</dbReference>
<dbReference type="PROSITE" id="PS51352">
    <property type="entry name" value="THIOREDOXIN_2"/>
    <property type="match status" value="1"/>
</dbReference>
<dbReference type="GO" id="GO:0005737">
    <property type="term" value="C:cytoplasm"/>
    <property type="evidence" value="ECO:0007669"/>
    <property type="project" value="TreeGrafter"/>
</dbReference>
<evidence type="ECO:0000256" key="2">
    <source>
        <dbReference type="ARBA" id="ARBA00011245"/>
    </source>
</evidence>
<dbReference type="InterPro" id="IPR013766">
    <property type="entry name" value="Thioredoxin_domain"/>
</dbReference>
<comment type="similarity">
    <text evidence="11">Belongs to the peroxiredoxin family. BCP/PrxQ subfamily.</text>
</comment>
<evidence type="ECO:0000256" key="7">
    <source>
        <dbReference type="ARBA" id="ARBA00023157"/>
    </source>
</evidence>
<comment type="subcellular location">
    <subcellularLocation>
        <location evidence="1">Nucleus</location>
    </subcellularLocation>
</comment>
<evidence type="ECO:0000256" key="9">
    <source>
        <dbReference type="ARBA" id="ARBA00023284"/>
    </source>
</evidence>
<dbReference type="EC" id="1.11.1.24" evidence="3"/>
<dbReference type="RefSeq" id="XP_003676921.1">
    <property type="nucleotide sequence ID" value="XM_003676873.1"/>
</dbReference>
<dbReference type="CDD" id="cd03017">
    <property type="entry name" value="PRX_BCP"/>
    <property type="match status" value="1"/>
</dbReference>
<accession>G0VGE5</accession>
<dbReference type="FunFam" id="3.40.30.10:FF:000157">
    <property type="entry name" value="DOT5p Nuclear thiol peroxidase"/>
    <property type="match status" value="1"/>
</dbReference>
<dbReference type="Gene3D" id="3.40.30.10">
    <property type="entry name" value="Glutaredoxin"/>
    <property type="match status" value="1"/>
</dbReference>
<dbReference type="PANTHER" id="PTHR42801">
    <property type="entry name" value="THIOREDOXIN-DEPENDENT PEROXIDE REDUCTASE"/>
    <property type="match status" value="1"/>
</dbReference>
<evidence type="ECO:0000256" key="6">
    <source>
        <dbReference type="ARBA" id="ARBA00023002"/>
    </source>
</evidence>
<dbReference type="OrthoDB" id="338622at2759"/>
<dbReference type="InterPro" id="IPR000866">
    <property type="entry name" value="AhpC/TSA"/>
</dbReference>
<dbReference type="GO" id="GO:0005634">
    <property type="term" value="C:nucleus"/>
    <property type="evidence" value="ECO:0007669"/>
    <property type="project" value="UniProtKB-SubCell"/>
</dbReference>
<protein>
    <recommendedName>
        <fullName evidence="3">thioredoxin-dependent peroxiredoxin</fullName>
        <ecNumber evidence="3">1.11.1.24</ecNumber>
    </recommendedName>
    <alternativeName>
        <fullName evidence="13">Nuclear thiol peroxidase</fullName>
    </alternativeName>
    <alternativeName>
        <fullName evidence="10">Thioredoxin peroxidase</fullName>
    </alternativeName>
</protein>
<evidence type="ECO:0000256" key="5">
    <source>
        <dbReference type="ARBA" id="ARBA00022862"/>
    </source>
</evidence>
<keyword evidence="6" id="KW-0560">Oxidoreductase</keyword>
<evidence type="ECO:0000256" key="11">
    <source>
        <dbReference type="ARBA" id="ARBA00038489"/>
    </source>
</evidence>
<keyword evidence="9" id="KW-0676">Redox-active center</keyword>
<name>G0VGE5_NAUCA</name>
<dbReference type="Pfam" id="PF00578">
    <property type="entry name" value="AhpC-TSA"/>
    <property type="match status" value="1"/>
</dbReference>
<evidence type="ECO:0000256" key="8">
    <source>
        <dbReference type="ARBA" id="ARBA00023242"/>
    </source>
</evidence>
<evidence type="ECO:0000256" key="10">
    <source>
        <dbReference type="ARBA" id="ARBA00032824"/>
    </source>
</evidence>
<dbReference type="InterPro" id="IPR050924">
    <property type="entry name" value="Peroxiredoxin_BCP/PrxQ"/>
</dbReference>
<reference evidence="15 16" key="1">
    <citation type="journal article" date="2011" name="Proc. Natl. Acad. Sci. U.S.A.">
        <title>Evolutionary erosion of yeast sex chromosomes by mating-type switching accidents.</title>
        <authorList>
            <person name="Gordon J.L."/>
            <person name="Armisen D."/>
            <person name="Proux-Wera E."/>
            <person name="Oheigeartaigh S.S."/>
            <person name="Byrne K.P."/>
            <person name="Wolfe K.H."/>
        </authorList>
    </citation>
    <scope>NUCLEOTIDE SEQUENCE [LARGE SCALE GENOMIC DNA]</scope>
    <source>
        <strain evidence="16">ATCC 76901 / BCRC 22586 / CBS 4309 / NBRC 1992 / NRRL Y-12630</strain>
    </source>
</reference>
<evidence type="ECO:0000256" key="13">
    <source>
        <dbReference type="ARBA" id="ARBA00077538"/>
    </source>
</evidence>
<evidence type="ECO:0000313" key="16">
    <source>
        <dbReference type="Proteomes" id="UP000001640"/>
    </source>
</evidence>
<dbReference type="AlphaFoldDB" id="G0VGE5"/>